<dbReference type="EMBL" id="JAYGJQ010000001">
    <property type="protein sequence ID" value="MEA9354877.1"/>
    <property type="molecule type" value="Genomic_DNA"/>
</dbReference>
<sequence length="478" mass="55759">MKEQIFSKDFHKKLQKNVEKSFLEFIEDLRIDFQKGFDTDVVDPDFLEQLNDIIHDEVFNTYSPLKFYWLNLVDNLIYVIQLHEELLIEEGIDTDELTDLENELFNFWNDSELSESFLNFLNDGSPVIEVSANLIPLLENQIVSFYVAHLSMYRQEFGDALMYQVVPELGDNEKKIYITDKHLPVALKVTPETYPSLPIRAISPEENKFSIETDTKLVDLKIEAAPAPLVFEELNLFVLPHCEQGEKRQDEFKKSITKALNNIKKVAPHLYTTFKSFTHTIVPVNEKGIVSYSMQSLPGYSCINMFDRDSLDLMDDLLHENGHHYLNTYLNHIDLINEDDDKVYYSPWRKALRPVRGIYHAVFTFFWAMELYSNLNTAAEKKILPFTKEEKIKIKTRFLEEYYMLSYCKPDFTHAFKNKRVNKDGLALINATYERIDAYKKSVESVLAELEGLDKTAFAKIATLKKELSEARGHYKLV</sequence>
<proteinExistence type="predicted"/>
<organism evidence="1 2">
    <name type="scientific">Bacteriovorax antarcticus</name>
    <dbReference type="NCBI Taxonomy" id="3088717"/>
    <lineage>
        <taxon>Bacteria</taxon>
        <taxon>Pseudomonadati</taxon>
        <taxon>Bdellovibrionota</taxon>
        <taxon>Bacteriovoracia</taxon>
        <taxon>Bacteriovoracales</taxon>
        <taxon>Bacteriovoracaceae</taxon>
        <taxon>Bacteriovorax</taxon>
    </lineage>
</organism>
<evidence type="ECO:0000313" key="1">
    <source>
        <dbReference type="EMBL" id="MEA9354877.1"/>
    </source>
</evidence>
<dbReference type="InterPro" id="IPR026337">
    <property type="entry name" value="AKG_HExxH"/>
</dbReference>
<dbReference type="RefSeq" id="WP_323574371.1">
    <property type="nucleotide sequence ID" value="NZ_JAYGJQ010000001.1"/>
</dbReference>
<evidence type="ECO:0000313" key="2">
    <source>
        <dbReference type="Proteomes" id="UP001302274"/>
    </source>
</evidence>
<gene>
    <name evidence="1" type="ORF">SHI21_01600</name>
</gene>
<dbReference type="NCBIfam" id="TIGR04267">
    <property type="entry name" value="mod_HExxH"/>
    <property type="match status" value="1"/>
</dbReference>
<protein>
    <submittedName>
        <fullName evidence="1">HEXXH motif-containing putative peptide modification protein</fullName>
    </submittedName>
</protein>
<keyword evidence="2" id="KW-1185">Reference proteome</keyword>
<accession>A0ABU5VP97</accession>
<reference evidence="1 2" key="1">
    <citation type="submission" date="2023-11" db="EMBL/GenBank/DDBJ databases">
        <title>A Novel Polar Bacteriovorax (B. antarcticus) Isolated from the Biocrust in Antarctica.</title>
        <authorList>
            <person name="Mun W."/>
            <person name="Choi S.Y."/>
            <person name="Mitchell R.J."/>
        </authorList>
    </citation>
    <scope>NUCLEOTIDE SEQUENCE [LARGE SCALE GENOMIC DNA]</scope>
    <source>
        <strain evidence="1 2">PP10</strain>
    </source>
</reference>
<comment type="caution">
    <text evidence="1">The sequence shown here is derived from an EMBL/GenBank/DDBJ whole genome shotgun (WGS) entry which is preliminary data.</text>
</comment>
<dbReference type="Proteomes" id="UP001302274">
    <property type="component" value="Unassembled WGS sequence"/>
</dbReference>
<name>A0ABU5VP97_9BACT</name>